<dbReference type="GO" id="GO:0003700">
    <property type="term" value="F:DNA-binding transcription factor activity"/>
    <property type="evidence" value="ECO:0007669"/>
    <property type="project" value="InterPro"/>
</dbReference>
<dbReference type="InterPro" id="IPR004827">
    <property type="entry name" value="bZIP"/>
</dbReference>
<dbReference type="EMBL" id="CAMPGE010012614">
    <property type="protein sequence ID" value="CAI2371385.1"/>
    <property type="molecule type" value="Genomic_DNA"/>
</dbReference>
<organism evidence="3 4">
    <name type="scientific">Euplotes crassus</name>
    <dbReference type="NCBI Taxonomy" id="5936"/>
    <lineage>
        <taxon>Eukaryota</taxon>
        <taxon>Sar</taxon>
        <taxon>Alveolata</taxon>
        <taxon>Ciliophora</taxon>
        <taxon>Intramacronucleata</taxon>
        <taxon>Spirotrichea</taxon>
        <taxon>Hypotrichia</taxon>
        <taxon>Euplotida</taxon>
        <taxon>Euplotidae</taxon>
        <taxon>Moneuplotes</taxon>
    </lineage>
</organism>
<keyword evidence="4" id="KW-1185">Reference proteome</keyword>
<accession>A0AAD1UTR1</accession>
<dbReference type="Gene3D" id="1.20.5.170">
    <property type="match status" value="1"/>
</dbReference>
<dbReference type="Pfam" id="PF07716">
    <property type="entry name" value="bZIP_2"/>
    <property type="match status" value="1"/>
</dbReference>
<protein>
    <recommendedName>
        <fullName evidence="2">BZIP domain-containing protein</fullName>
    </recommendedName>
</protein>
<proteinExistence type="predicted"/>
<gene>
    <name evidence="3" type="ORF">ECRASSUSDP1_LOCUS12707</name>
</gene>
<dbReference type="PROSITE" id="PS50217">
    <property type="entry name" value="BZIP"/>
    <property type="match status" value="1"/>
</dbReference>
<dbReference type="InterPro" id="IPR046347">
    <property type="entry name" value="bZIP_sf"/>
</dbReference>
<comment type="caution">
    <text evidence="3">The sequence shown here is derived from an EMBL/GenBank/DDBJ whole genome shotgun (WGS) entry which is preliminary data.</text>
</comment>
<dbReference type="CDD" id="cd14686">
    <property type="entry name" value="bZIP"/>
    <property type="match status" value="1"/>
</dbReference>
<dbReference type="Proteomes" id="UP001295684">
    <property type="component" value="Unassembled WGS sequence"/>
</dbReference>
<feature type="coiled-coil region" evidence="1">
    <location>
        <begin position="81"/>
        <end position="115"/>
    </location>
</feature>
<keyword evidence="1" id="KW-0175">Coiled coil</keyword>
<dbReference type="SUPFAM" id="SSF57959">
    <property type="entry name" value="Leucine zipper domain"/>
    <property type="match status" value="1"/>
</dbReference>
<reference evidence="3" key="1">
    <citation type="submission" date="2023-07" db="EMBL/GenBank/DDBJ databases">
        <authorList>
            <consortium name="AG Swart"/>
            <person name="Singh M."/>
            <person name="Singh A."/>
            <person name="Seah K."/>
            <person name="Emmerich C."/>
        </authorList>
    </citation>
    <scope>NUCLEOTIDE SEQUENCE</scope>
    <source>
        <strain evidence="3">DP1</strain>
    </source>
</reference>
<evidence type="ECO:0000313" key="3">
    <source>
        <dbReference type="EMBL" id="CAI2371385.1"/>
    </source>
</evidence>
<evidence type="ECO:0000259" key="2">
    <source>
        <dbReference type="PROSITE" id="PS50217"/>
    </source>
</evidence>
<sequence length="368" mass="44112">MINFDHLNDPLGDLEKLASDSGIQLREEGFQSFEEEKDLDYQREIKNNKEIENISDSLPNNKDISIEEKRKKGKIRSKRSRDKKKLYYQDLENRIKELQKENFRLQNLVANYRSEKLEYYGKEVKSFVKDSRDIKLKIFKNFMDPETMEMKKKADFVLKDKFNELSKVQLEKHKKFMDEVFKLIVNNICPFDKFLRKRNDTEYTTDYETIKELAKIPEGLRAKVAQEKNLTQVDLLFAAFNPSKRQFEFITKVFMKKDQHLREKYREGLKLLFEAKSVVQKTSVELCSYMYFMLSSQIFKDTQIFNSHTRQEIIQPADLFNQIWEVQVNPVEYIFDLHKDPICGKKARKILTEENKDYNFEYNEYSLA</sequence>
<evidence type="ECO:0000256" key="1">
    <source>
        <dbReference type="SAM" id="Coils"/>
    </source>
</evidence>
<evidence type="ECO:0000313" key="4">
    <source>
        <dbReference type="Proteomes" id="UP001295684"/>
    </source>
</evidence>
<name>A0AAD1UTR1_EUPCR</name>
<dbReference type="AlphaFoldDB" id="A0AAD1UTR1"/>
<feature type="domain" description="BZIP" evidence="2">
    <location>
        <begin position="63"/>
        <end position="115"/>
    </location>
</feature>